<accession>A0A6J4PQ45</accession>
<protein>
    <submittedName>
        <fullName evidence="2">Uncharacterized protein</fullName>
    </submittedName>
</protein>
<reference evidence="2" key="1">
    <citation type="submission" date="2020-02" db="EMBL/GenBank/DDBJ databases">
        <authorList>
            <person name="Meier V. D."/>
        </authorList>
    </citation>
    <scope>NUCLEOTIDE SEQUENCE</scope>
    <source>
        <strain evidence="2">AVDCRST_MAG64</strain>
    </source>
</reference>
<name>A0A6J4PQ45_9BACT</name>
<feature type="compositionally biased region" description="Basic residues" evidence="1">
    <location>
        <begin position="13"/>
        <end position="64"/>
    </location>
</feature>
<sequence>DPQHALRLSDRLGRRHRRGPGPGTARRRRRGAGRQRGGRRHRHHHGRRRQHDHHLQHRRRRRRHDLPLAGAPPRSRAQRPGQRQPLGRVPGAGDRPARPRGVASGRRRQRRGGLHPAAPL</sequence>
<proteinExistence type="predicted"/>
<feature type="non-terminal residue" evidence="2">
    <location>
        <position position="1"/>
    </location>
</feature>
<feature type="compositionally biased region" description="Basic and acidic residues" evidence="1">
    <location>
        <begin position="1"/>
        <end position="12"/>
    </location>
</feature>
<evidence type="ECO:0000256" key="1">
    <source>
        <dbReference type="SAM" id="MobiDB-lite"/>
    </source>
</evidence>
<feature type="non-terminal residue" evidence="2">
    <location>
        <position position="120"/>
    </location>
</feature>
<dbReference type="EMBL" id="CADCUQ010000593">
    <property type="protein sequence ID" value="CAA9416791.1"/>
    <property type="molecule type" value="Genomic_DNA"/>
</dbReference>
<organism evidence="2">
    <name type="scientific">uncultured Phycisphaerae bacterium</name>
    <dbReference type="NCBI Taxonomy" id="904963"/>
    <lineage>
        <taxon>Bacteria</taxon>
        <taxon>Pseudomonadati</taxon>
        <taxon>Planctomycetota</taxon>
        <taxon>Phycisphaerae</taxon>
        <taxon>environmental samples</taxon>
    </lineage>
</organism>
<evidence type="ECO:0000313" key="2">
    <source>
        <dbReference type="EMBL" id="CAA9416791.1"/>
    </source>
</evidence>
<gene>
    <name evidence="2" type="ORF">AVDCRST_MAG64-2647</name>
</gene>
<feature type="region of interest" description="Disordered" evidence="1">
    <location>
        <begin position="1"/>
        <end position="120"/>
    </location>
</feature>
<dbReference type="AlphaFoldDB" id="A0A6J4PQ45"/>